<comment type="similarity">
    <text evidence="1">Belongs to the villin/gelsolin family.</text>
</comment>
<dbReference type="InterPro" id="IPR003128">
    <property type="entry name" value="Villin_headpiece"/>
</dbReference>
<dbReference type="Gene3D" id="1.10.950.10">
    <property type="entry name" value="Villin headpiece domain"/>
    <property type="match status" value="1"/>
</dbReference>
<dbReference type="GO" id="GO:0051015">
    <property type="term" value="F:actin filament binding"/>
    <property type="evidence" value="ECO:0007669"/>
    <property type="project" value="InterPro"/>
</dbReference>
<organism evidence="6 7">
    <name type="scientific">Cimex lectularius</name>
    <name type="common">Bed bug</name>
    <name type="synonym">Acanthia lectularia</name>
    <dbReference type="NCBI Taxonomy" id="79782"/>
    <lineage>
        <taxon>Eukaryota</taxon>
        <taxon>Metazoa</taxon>
        <taxon>Ecdysozoa</taxon>
        <taxon>Arthropoda</taxon>
        <taxon>Hexapoda</taxon>
        <taxon>Insecta</taxon>
        <taxon>Pterygota</taxon>
        <taxon>Neoptera</taxon>
        <taxon>Paraneoptera</taxon>
        <taxon>Hemiptera</taxon>
        <taxon>Heteroptera</taxon>
        <taxon>Panheteroptera</taxon>
        <taxon>Cimicomorpha</taxon>
        <taxon>Cimicidae</taxon>
        <taxon>Cimex</taxon>
    </lineage>
</organism>
<dbReference type="KEGG" id="clec:106667935"/>
<dbReference type="OrthoDB" id="6375767at2759"/>
<keyword evidence="2" id="KW-0117">Actin capping</keyword>
<keyword evidence="4" id="KW-0009">Actin-binding</keyword>
<dbReference type="FunFam" id="3.40.20.10:FF:000001">
    <property type="entry name" value="Gelsolin"/>
    <property type="match status" value="1"/>
</dbReference>
<dbReference type="Gene3D" id="3.40.20.10">
    <property type="entry name" value="Severin"/>
    <property type="match status" value="6"/>
</dbReference>
<keyword evidence="7" id="KW-1185">Reference proteome</keyword>
<dbReference type="Pfam" id="PF02209">
    <property type="entry name" value="VHP"/>
    <property type="match status" value="1"/>
</dbReference>
<dbReference type="GO" id="GO:0005546">
    <property type="term" value="F:phosphatidylinositol-4,5-bisphosphate binding"/>
    <property type="evidence" value="ECO:0007669"/>
    <property type="project" value="TreeGrafter"/>
</dbReference>
<dbReference type="SUPFAM" id="SSF55753">
    <property type="entry name" value="Actin depolymerizing proteins"/>
    <property type="match status" value="6"/>
</dbReference>
<evidence type="ECO:0000313" key="7">
    <source>
        <dbReference type="Proteomes" id="UP000494040"/>
    </source>
</evidence>
<dbReference type="GO" id="GO:0051014">
    <property type="term" value="P:actin filament severing"/>
    <property type="evidence" value="ECO:0007669"/>
    <property type="project" value="TreeGrafter"/>
</dbReference>
<dbReference type="CDD" id="cd11290">
    <property type="entry name" value="gelsolin_S1_like"/>
    <property type="match status" value="1"/>
</dbReference>
<dbReference type="InterPro" id="IPR036886">
    <property type="entry name" value="Villin_headpiece_dom_sf"/>
</dbReference>
<dbReference type="RefSeq" id="XP_014251721.1">
    <property type="nucleotide sequence ID" value="XM_014396235.2"/>
</dbReference>
<dbReference type="SUPFAM" id="SSF47050">
    <property type="entry name" value="VHP, Villin headpiece domain"/>
    <property type="match status" value="1"/>
</dbReference>
<dbReference type="AlphaFoldDB" id="A0A8I6S1H8"/>
<dbReference type="SMART" id="SM00153">
    <property type="entry name" value="VHP"/>
    <property type="match status" value="1"/>
</dbReference>
<dbReference type="EnsemblMetazoa" id="XM_014396235.2">
    <property type="protein sequence ID" value="XP_014251721.1"/>
    <property type="gene ID" value="LOC106667935"/>
</dbReference>
<dbReference type="GeneID" id="106667935"/>
<protein>
    <recommendedName>
        <fullName evidence="5">HP domain-containing protein</fullName>
    </recommendedName>
</protein>
<dbReference type="SMART" id="SM00262">
    <property type="entry name" value="GEL"/>
    <property type="match status" value="6"/>
</dbReference>
<evidence type="ECO:0000256" key="1">
    <source>
        <dbReference type="ARBA" id="ARBA00008418"/>
    </source>
</evidence>
<accession>A0A8I6S1H8</accession>
<evidence type="ECO:0000256" key="3">
    <source>
        <dbReference type="ARBA" id="ARBA00022737"/>
    </source>
</evidence>
<dbReference type="PANTHER" id="PTHR11977">
    <property type="entry name" value="VILLIN"/>
    <property type="match status" value="1"/>
</dbReference>
<evidence type="ECO:0000313" key="6">
    <source>
        <dbReference type="EnsemblMetazoa" id="XP_014251721.1"/>
    </source>
</evidence>
<dbReference type="InterPro" id="IPR029006">
    <property type="entry name" value="ADF-H/Gelsolin-like_dom_sf"/>
</dbReference>
<dbReference type="PRINTS" id="PR00597">
    <property type="entry name" value="GELSOLIN"/>
</dbReference>
<dbReference type="OMA" id="DPNIWSA"/>
<dbReference type="PROSITE" id="PS51089">
    <property type="entry name" value="HP"/>
    <property type="match status" value="1"/>
</dbReference>
<dbReference type="GO" id="GO:0005737">
    <property type="term" value="C:cytoplasm"/>
    <property type="evidence" value="ECO:0007669"/>
    <property type="project" value="TreeGrafter"/>
</dbReference>
<dbReference type="GO" id="GO:0015629">
    <property type="term" value="C:actin cytoskeleton"/>
    <property type="evidence" value="ECO:0007669"/>
    <property type="project" value="TreeGrafter"/>
</dbReference>
<dbReference type="Proteomes" id="UP000494040">
    <property type="component" value="Unassembled WGS sequence"/>
</dbReference>
<sequence>MASSISVLSVVGETQECEYVLYLTLHYTGIGSLKHTDMKGTNKATSETSQNVDPAFRSICKASWAFLIWRVENLQLVSIPREQYGTFYDGDSYVVYAASEYGKHVGPNTKNKEIHGKMEMHIHFWLGQNTSQDESAVAAFKSVELDDYLGGTPVQHREVRGYESARFKAYFKDGIRVMIGGVETGLKTINNNVEARLFRVKGRRSPVLTQMPAVSWDYFNSGDVFIIDTKDVVFVWSGRTANSMEKLQAAKVATQFKDERNALSIVFVDDGKELELTVPEQTLLGFYLELSPLAKRNIPDHSGDDLQVEANIRSALKLYRCTDADGIYKVIEVKTGALEQNDLNPNDSYIIDNGPYHIWVWVGKHASAKERVEAMRNGHGFLKKKNYPVHCGITRVVDGGEPIEFKVIFTSWREDEIRPIIKTVNAGNSVKHVPIKLDAATLHNDPHLAAQEQLLDDGGGSLTVWKIRSTSLEEMPKTNWNVLYSAESYLIQYVYTFEDKTANILYHWKGEDKIETDKNSLGSLMMSQEVSLSKSTVQVRTYQGKEPPHLLAAFKGKLVVFKGAQKTSLPKTFLLQVKGNQIYNTSACQQLLKRSSLNSNCVFILGNEENVFIWCGKGSTGDEREMAKSVAKSISDGELVVLYEGLEKPDFWKILGTEGVYANVRSKKLSSKVTSTRLFHCSNASRTFTVEEIMNFHQSDLIQEDIMVLDAFHTLFIWVGNLANKEEKIKAVDFAYEYLETDPCKRSSEVTIIQINQGHEPPIFTGFFTTWDSKFWTTNKTFEDLRRELDEQKPALHVDLIVAESLPNFYDCDKYPVEVLLEKDPEKLPPGVDFQHKEIYLSPEDFYCTFNMKYQQFTELPKWKQDSHKKNVGLF</sequence>
<keyword evidence="3" id="KW-0677">Repeat</keyword>
<dbReference type="Pfam" id="PF00626">
    <property type="entry name" value="Gelsolin"/>
    <property type="match status" value="5"/>
</dbReference>
<reference evidence="6" key="1">
    <citation type="submission" date="2022-01" db="UniProtKB">
        <authorList>
            <consortium name="EnsemblMetazoa"/>
        </authorList>
    </citation>
    <scope>IDENTIFICATION</scope>
</reference>
<evidence type="ECO:0000256" key="2">
    <source>
        <dbReference type="ARBA" id="ARBA00022467"/>
    </source>
</evidence>
<name>A0A8I6S1H8_CIMLE</name>
<dbReference type="PANTHER" id="PTHR11977:SF57">
    <property type="entry name" value="VILLIN-LIKE PROTEIN QUAIL"/>
    <property type="match status" value="1"/>
</dbReference>
<dbReference type="CDD" id="cd11292">
    <property type="entry name" value="gelsolin_S3_like"/>
    <property type="match status" value="1"/>
</dbReference>
<evidence type="ECO:0000259" key="5">
    <source>
        <dbReference type="PROSITE" id="PS51089"/>
    </source>
</evidence>
<feature type="domain" description="HP" evidence="5">
    <location>
        <begin position="809"/>
        <end position="875"/>
    </location>
</feature>
<dbReference type="InterPro" id="IPR007122">
    <property type="entry name" value="Villin/Gelsolin"/>
</dbReference>
<proteinExistence type="inferred from homology"/>
<dbReference type="GO" id="GO:0051016">
    <property type="term" value="P:barbed-end actin filament capping"/>
    <property type="evidence" value="ECO:0007669"/>
    <property type="project" value="TreeGrafter"/>
</dbReference>
<evidence type="ECO:0000256" key="4">
    <source>
        <dbReference type="ARBA" id="ARBA00023203"/>
    </source>
</evidence>
<dbReference type="InterPro" id="IPR007123">
    <property type="entry name" value="Gelsolin-like_dom"/>
</dbReference>
<dbReference type="FunFam" id="3.40.20.10:FF:000005">
    <property type="entry name" value="Gelsolin"/>
    <property type="match status" value="1"/>
</dbReference>
<dbReference type="CDD" id="cd11291">
    <property type="entry name" value="gelsolin_S6_like"/>
    <property type="match status" value="1"/>
</dbReference>
<dbReference type="GO" id="GO:0008154">
    <property type="term" value="P:actin polymerization or depolymerization"/>
    <property type="evidence" value="ECO:0007669"/>
    <property type="project" value="TreeGrafter"/>
</dbReference>